<dbReference type="PhylomeDB" id="B3S1H2"/>
<dbReference type="FunCoup" id="B3S1H2">
    <property type="interactions" value="633"/>
</dbReference>
<dbReference type="STRING" id="10228.B3S1H2"/>
<evidence type="ECO:0000256" key="8">
    <source>
        <dbReference type="ARBA" id="ARBA00022989"/>
    </source>
</evidence>
<dbReference type="InParanoid" id="B3S1H2"/>
<sequence length="213" mass="23794">MAGLIKGSLLVVISIAAIAIITQRWLDNKSYLFSHDEIAEVAKKAVGMPIDDALANVTAELKIRYPRHILEESEWIFINCGGWMGSFYLLHASITEYVLVFGTAIDTSGHSGRYWATISDTILSGSFRQWKEGTTFSNVHRPGTTVIHEIGEVTAVQWSPNTWMVEYGRGFIPSTLGFALSDTIFGTQDFVLLFRILRIYARAITQELLQGVF</sequence>
<dbReference type="eggNOG" id="KOG4143">
    <property type="taxonomic scope" value="Eukaryota"/>
</dbReference>
<comment type="similarity">
    <text evidence="4 11">Belongs to the ERG2 family.</text>
</comment>
<evidence type="ECO:0000256" key="9">
    <source>
        <dbReference type="ARBA" id="ARBA00023136"/>
    </source>
</evidence>
<feature type="transmembrane region" description="Helical" evidence="11">
    <location>
        <begin position="7"/>
        <end position="26"/>
    </location>
</feature>
<proteinExistence type="inferred from homology"/>
<keyword evidence="13" id="KW-1185">Reference proteome</keyword>
<dbReference type="InterPro" id="IPR006716">
    <property type="entry name" value="ERG2_sigma1_rcpt-like"/>
</dbReference>
<evidence type="ECO:0000313" key="12">
    <source>
        <dbReference type="EMBL" id="EDV23543.1"/>
    </source>
</evidence>
<evidence type="ECO:0000256" key="2">
    <source>
        <dbReference type="ARBA" id="ARBA00004586"/>
    </source>
</evidence>
<keyword evidence="6 11" id="KW-0812">Transmembrane</keyword>
<dbReference type="GO" id="GO:0005783">
    <property type="term" value="C:endoplasmic reticulum"/>
    <property type="evidence" value="ECO:0000318"/>
    <property type="project" value="GO_Central"/>
</dbReference>
<dbReference type="Proteomes" id="UP000009022">
    <property type="component" value="Unassembled WGS sequence"/>
</dbReference>
<evidence type="ECO:0000256" key="1">
    <source>
        <dbReference type="ARBA" id="ARBA00004540"/>
    </source>
</evidence>
<evidence type="ECO:0000256" key="11">
    <source>
        <dbReference type="RuleBase" id="RU368083"/>
    </source>
</evidence>
<dbReference type="GeneID" id="6755666"/>
<comment type="subcellular location">
    <subcellularLocation>
        <location evidence="2">Endoplasmic reticulum membrane</location>
    </subcellularLocation>
    <subcellularLocation>
        <location evidence="1">Nucleus inner membrane</location>
    </subcellularLocation>
    <subcellularLocation>
        <location evidence="3">Nucleus outer membrane</location>
    </subcellularLocation>
</comment>
<dbReference type="GO" id="GO:0005637">
    <property type="term" value="C:nuclear inner membrane"/>
    <property type="evidence" value="ECO:0007669"/>
    <property type="project" value="UniProtKB-SubCell"/>
</dbReference>
<dbReference type="GO" id="GO:0005789">
    <property type="term" value="C:endoplasmic reticulum membrane"/>
    <property type="evidence" value="ECO:0007669"/>
    <property type="project" value="UniProtKB-SubCell"/>
</dbReference>
<keyword evidence="8 11" id="KW-1133">Transmembrane helix</keyword>
<evidence type="ECO:0000256" key="10">
    <source>
        <dbReference type="ARBA" id="ARBA00033467"/>
    </source>
</evidence>
<protein>
    <recommendedName>
        <fullName evidence="5">Sigma non-opioid intracellular receptor 1</fullName>
    </recommendedName>
    <alternativeName>
        <fullName evidence="10">Sigma 1-type opioid receptor</fullName>
    </alternativeName>
</protein>
<gene>
    <name evidence="12" type="ORF">TRIADDRAFT_28090</name>
</gene>
<dbReference type="CTD" id="6755666"/>
<dbReference type="KEGG" id="tad:TRIADDRAFT_28090"/>
<dbReference type="OrthoDB" id="347124at2759"/>
<dbReference type="Pfam" id="PF04622">
    <property type="entry name" value="ERG2_Sigma1R"/>
    <property type="match status" value="1"/>
</dbReference>
<dbReference type="AlphaFoldDB" id="B3S1H2"/>
<dbReference type="HOGENOM" id="CLU_085469_0_0_1"/>
<dbReference type="PANTHER" id="PTHR10868:SF1">
    <property type="entry name" value="SIGMA NON-OPIOID INTRACELLULAR RECEPTOR 1"/>
    <property type="match status" value="1"/>
</dbReference>
<keyword evidence="7" id="KW-0256">Endoplasmic reticulum</keyword>
<dbReference type="EMBL" id="DS985247">
    <property type="protein sequence ID" value="EDV23543.1"/>
    <property type="molecule type" value="Genomic_DNA"/>
</dbReference>
<evidence type="ECO:0000256" key="7">
    <source>
        <dbReference type="ARBA" id="ARBA00022824"/>
    </source>
</evidence>
<evidence type="ECO:0000256" key="6">
    <source>
        <dbReference type="ARBA" id="ARBA00022692"/>
    </source>
</evidence>
<dbReference type="RefSeq" id="XP_002114453.1">
    <property type="nucleotide sequence ID" value="XM_002114417.1"/>
</dbReference>
<evidence type="ECO:0000256" key="4">
    <source>
        <dbReference type="ARBA" id="ARBA00007141"/>
    </source>
</evidence>
<dbReference type="GO" id="GO:0005640">
    <property type="term" value="C:nuclear outer membrane"/>
    <property type="evidence" value="ECO:0007669"/>
    <property type="project" value="UniProtKB-SubCell"/>
</dbReference>
<organism evidence="12 13">
    <name type="scientific">Trichoplax adhaerens</name>
    <name type="common">Trichoplax reptans</name>
    <dbReference type="NCBI Taxonomy" id="10228"/>
    <lineage>
        <taxon>Eukaryota</taxon>
        <taxon>Metazoa</taxon>
        <taxon>Placozoa</taxon>
        <taxon>Uniplacotomia</taxon>
        <taxon>Trichoplacea</taxon>
        <taxon>Trichoplacidae</taxon>
        <taxon>Trichoplax</taxon>
    </lineage>
</organism>
<reference evidence="12 13" key="1">
    <citation type="journal article" date="2008" name="Nature">
        <title>The Trichoplax genome and the nature of placozoans.</title>
        <authorList>
            <person name="Srivastava M."/>
            <person name="Begovic E."/>
            <person name="Chapman J."/>
            <person name="Putnam N.H."/>
            <person name="Hellsten U."/>
            <person name="Kawashima T."/>
            <person name="Kuo A."/>
            <person name="Mitros T."/>
            <person name="Salamov A."/>
            <person name="Carpenter M.L."/>
            <person name="Signorovitch A.Y."/>
            <person name="Moreno M.A."/>
            <person name="Kamm K."/>
            <person name="Grimwood J."/>
            <person name="Schmutz J."/>
            <person name="Shapiro H."/>
            <person name="Grigoriev I.V."/>
            <person name="Buss L.W."/>
            <person name="Schierwater B."/>
            <person name="Dellaporta S.L."/>
            <person name="Rokhsar D.S."/>
        </authorList>
    </citation>
    <scope>NUCLEOTIDE SEQUENCE [LARGE SCALE GENOMIC DNA]</scope>
    <source>
        <strain evidence="12 13">Grell-BS-1999</strain>
    </source>
</reference>
<dbReference type="PANTHER" id="PTHR10868">
    <property type="entry name" value="SIGMA 1-TYPE OPIOID RECEPTOR-RELATED"/>
    <property type="match status" value="1"/>
</dbReference>
<evidence type="ECO:0000256" key="5">
    <source>
        <dbReference type="ARBA" id="ARBA00020208"/>
    </source>
</evidence>
<keyword evidence="9 11" id="KW-0472">Membrane</keyword>
<evidence type="ECO:0000313" key="13">
    <source>
        <dbReference type="Proteomes" id="UP000009022"/>
    </source>
</evidence>
<dbReference type="OMA" id="AMYVIHA"/>
<name>B3S1H2_TRIAD</name>
<accession>B3S1H2</accession>
<evidence type="ECO:0000256" key="3">
    <source>
        <dbReference type="ARBA" id="ARBA00004649"/>
    </source>
</evidence>